<feature type="region of interest" description="Disordered" evidence="3">
    <location>
        <begin position="1"/>
        <end position="26"/>
    </location>
</feature>
<dbReference type="InterPro" id="IPR036390">
    <property type="entry name" value="WH_DNA-bd_sf"/>
</dbReference>
<dbReference type="Pfam" id="PF04337">
    <property type="entry name" value="DUF480"/>
    <property type="match status" value="1"/>
</dbReference>
<dbReference type="EMBL" id="JBHRXK010000004">
    <property type="protein sequence ID" value="MFC3551610.1"/>
    <property type="molecule type" value="Genomic_DNA"/>
</dbReference>
<evidence type="ECO:0000313" key="5">
    <source>
        <dbReference type="Proteomes" id="UP001595740"/>
    </source>
</evidence>
<comment type="caution">
    <text evidence="4">The sequence shown here is derived from an EMBL/GenBank/DDBJ whole genome shotgun (WGS) entry which is preliminary data.</text>
</comment>
<keyword evidence="5" id="KW-1185">Reference proteome</keyword>
<dbReference type="SUPFAM" id="SSF46785">
    <property type="entry name" value="Winged helix' DNA-binding domain"/>
    <property type="match status" value="2"/>
</dbReference>
<evidence type="ECO:0000256" key="3">
    <source>
        <dbReference type="SAM" id="MobiDB-lite"/>
    </source>
</evidence>
<comment type="similarity">
    <text evidence="1">Belongs to the UPF0502 family.</text>
</comment>
<feature type="coiled-coil region" evidence="2">
    <location>
        <begin position="199"/>
        <end position="226"/>
    </location>
</feature>
<dbReference type="PANTHER" id="PTHR38768">
    <property type="entry name" value="UPF0502 PROTEIN YCEH"/>
    <property type="match status" value="1"/>
</dbReference>
<proteinExistence type="inferred from homology"/>
<reference evidence="5" key="1">
    <citation type="journal article" date="2019" name="Int. J. Syst. Evol. Microbiol.">
        <title>The Global Catalogue of Microorganisms (GCM) 10K type strain sequencing project: providing services to taxonomists for standard genome sequencing and annotation.</title>
        <authorList>
            <consortium name="The Broad Institute Genomics Platform"/>
            <consortium name="The Broad Institute Genome Sequencing Center for Infectious Disease"/>
            <person name="Wu L."/>
            <person name="Ma J."/>
        </authorList>
    </citation>
    <scope>NUCLEOTIDE SEQUENCE [LARGE SCALE GENOMIC DNA]</scope>
    <source>
        <strain evidence="5">KCTC 42875</strain>
    </source>
</reference>
<dbReference type="HAMAP" id="MF_01584">
    <property type="entry name" value="UPF0502"/>
    <property type="match status" value="1"/>
</dbReference>
<sequence>MQPDQHESDQHQSNQHGSNPPADAAQLNTTEARILGSLAEKEATTPDVYPLTLNAIVLACNQKTAREPFMQLEPGEVGHALRQLEGRGWLKSQHGGRADRYAHKIEAKLNLTRNQTALIALLMLRGPQTAHELLARSERMAKFDSAGDVQYALERLAQREPALVSVLPRQGGQREDRYAHLLSGAPVAPQIAASVAAGSTSLNERVAALEARIAELEARLDGLEPVGPEPVGD</sequence>
<protein>
    <submittedName>
        <fullName evidence="4">YceH family protein</fullName>
    </submittedName>
</protein>
<feature type="compositionally biased region" description="Basic and acidic residues" evidence="3">
    <location>
        <begin position="1"/>
        <end position="10"/>
    </location>
</feature>
<keyword evidence="2" id="KW-0175">Coiled coil</keyword>
<organism evidence="4 5">
    <name type="scientific">Lysobacter cavernae</name>
    <dbReference type="NCBI Taxonomy" id="1685901"/>
    <lineage>
        <taxon>Bacteria</taxon>
        <taxon>Pseudomonadati</taxon>
        <taxon>Pseudomonadota</taxon>
        <taxon>Gammaproteobacteria</taxon>
        <taxon>Lysobacterales</taxon>
        <taxon>Lysobacteraceae</taxon>
        <taxon>Lysobacter</taxon>
    </lineage>
</organism>
<gene>
    <name evidence="4" type="ORF">ACFOLC_11380</name>
</gene>
<name>A0ABV7RQ42_9GAMM</name>
<accession>A0ABV7RQ42</accession>
<dbReference type="Gene3D" id="1.10.10.10">
    <property type="entry name" value="Winged helix-like DNA-binding domain superfamily/Winged helix DNA-binding domain"/>
    <property type="match status" value="2"/>
</dbReference>
<dbReference type="PANTHER" id="PTHR38768:SF1">
    <property type="entry name" value="UPF0502 PROTEIN YCEH"/>
    <property type="match status" value="1"/>
</dbReference>
<evidence type="ECO:0000256" key="1">
    <source>
        <dbReference type="HAMAP-Rule" id="MF_01584"/>
    </source>
</evidence>
<evidence type="ECO:0000256" key="2">
    <source>
        <dbReference type="SAM" id="Coils"/>
    </source>
</evidence>
<dbReference type="RefSeq" id="WP_386759366.1">
    <property type="nucleotide sequence ID" value="NZ_JBHRXK010000004.1"/>
</dbReference>
<dbReference type="Proteomes" id="UP001595740">
    <property type="component" value="Unassembled WGS sequence"/>
</dbReference>
<evidence type="ECO:0000313" key="4">
    <source>
        <dbReference type="EMBL" id="MFC3551610.1"/>
    </source>
</evidence>
<dbReference type="InterPro" id="IPR036388">
    <property type="entry name" value="WH-like_DNA-bd_sf"/>
</dbReference>
<dbReference type="InterPro" id="IPR007432">
    <property type="entry name" value="DUF480"/>
</dbReference>